<evidence type="ECO:0000313" key="7">
    <source>
        <dbReference type="Proteomes" id="UP001567538"/>
    </source>
</evidence>
<dbReference type="Gene3D" id="2.40.480.10">
    <property type="entry name" value="Allene oxide cyclase-like"/>
    <property type="match status" value="1"/>
</dbReference>
<dbReference type="EMBL" id="JBEAFC010000006">
    <property type="protein sequence ID" value="KAL1554411.1"/>
    <property type="molecule type" value="Genomic_DNA"/>
</dbReference>
<dbReference type="Proteomes" id="UP001567538">
    <property type="component" value="Unassembled WGS sequence"/>
</dbReference>
<protein>
    <recommendedName>
        <fullName evidence="4">Dirigent protein</fullName>
    </recommendedName>
</protein>
<dbReference type="InterPro" id="IPR044859">
    <property type="entry name" value="Allene_oxi_cyc_Dirigent"/>
</dbReference>
<sequence length="195" mass="21140">MKNLTTFSLLLTITALLTAAAAATGETPWIQTFCQGNKATTKLHFYIHDIRAGPNATLFNVANASITATSPTAFGRVNVFDDRVTVAPDLGSEEVARAQGTTTSMDLNVQAYSMNLNFFLTSGALKGSTVTVIGRNQFADEKRELSVVGGAGAFRNARGYAITSSYSYEEVNNYSVLEYTIYVTTPRRCSYIDRS</sequence>
<keyword evidence="4" id="KW-0052">Apoplast</keyword>
<evidence type="ECO:0000256" key="1">
    <source>
        <dbReference type="ARBA" id="ARBA00010746"/>
    </source>
</evidence>
<comment type="subcellular location">
    <subcellularLocation>
        <location evidence="4">Secreted</location>
        <location evidence="4">Extracellular space</location>
        <location evidence="4">Apoplast</location>
    </subcellularLocation>
</comment>
<dbReference type="EMBL" id="JBEAFC010000006">
    <property type="protein sequence ID" value="KAL1554408.1"/>
    <property type="molecule type" value="Genomic_DNA"/>
</dbReference>
<dbReference type="AlphaFoldDB" id="A0ABD1HH94"/>
<evidence type="ECO:0000313" key="5">
    <source>
        <dbReference type="EMBL" id="KAL1554408.1"/>
    </source>
</evidence>
<feature type="chain" id="PRO_5044523658" description="Dirigent protein" evidence="4">
    <location>
        <begin position="26"/>
        <end position="195"/>
    </location>
</feature>
<feature type="signal peptide" evidence="4">
    <location>
        <begin position="1"/>
        <end position="25"/>
    </location>
</feature>
<comment type="function">
    <text evidence="4">Dirigent proteins impart stereoselectivity on the phenoxy radical-coupling reaction, yielding optically active lignans from two molecules of coniferyl alcohol in the biosynthesis of lignans, flavonolignans, and alkaloids and thus plays a central role in plant secondary metabolism.</text>
</comment>
<evidence type="ECO:0000313" key="6">
    <source>
        <dbReference type="EMBL" id="KAL1554411.1"/>
    </source>
</evidence>
<evidence type="ECO:0000256" key="3">
    <source>
        <dbReference type="ARBA" id="ARBA00022525"/>
    </source>
</evidence>
<keyword evidence="3 4" id="KW-0964">Secreted</keyword>
<dbReference type="GO" id="GO:0048046">
    <property type="term" value="C:apoplast"/>
    <property type="evidence" value="ECO:0007669"/>
    <property type="project" value="UniProtKB-SubCell"/>
</dbReference>
<dbReference type="GO" id="GO:0009699">
    <property type="term" value="P:phenylpropanoid biosynthetic process"/>
    <property type="evidence" value="ECO:0007669"/>
    <property type="project" value="UniProtKB-ARBA"/>
</dbReference>
<accession>A0ABD1HH94</accession>
<dbReference type="InterPro" id="IPR004265">
    <property type="entry name" value="Dirigent"/>
</dbReference>
<keyword evidence="4" id="KW-0732">Signal</keyword>
<comment type="caution">
    <text evidence="6">The sequence shown here is derived from an EMBL/GenBank/DDBJ whole genome shotgun (WGS) entry which is preliminary data.</text>
</comment>
<comment type="similarity">
    <text evidence="1 4">Belongs to the plant dirigent protein family.</text>
</comment>
<comment type="subunit">
    <text evidence="2 4">Homodimer.</text>
</comment>
<name>A0ABD1HH94_SALDI</name>
<dbReference type="PANTHER" id="PTHR21495">
    <property type="entry name" value="NUCLEOPORIN-RELATED"/>
    <property type="match status" value="1"/>
</dbReference>
<organism evidence="6 7">
    <name type="scientific">Salvia divinorum</name>
    <name type="common">Maria pastora</name>
    <name type="synonym">Diviner's sage</name>
    <dbReference type="NCBI Taxonomy" id="28513"/>
    <lineage>
        <taxon>Eukaryota</taxon>
        <taxon>Viridiplantae</taxon>
        <taxon>Streptophyta</taxon>
        <taxon>Embryophyta</taxon>
        <taxon>Tracheophyta</taxon>
        <taxon>Spermatophyta</taxon>
        <taxon>Magnoliopsida</taxon>
        <taxon>eudicotyledons</taxon>
        <taxon>Gunneridae</taxon>
        <taxon>Pentapetalae</taxon>
        <taxon>asterids</taxon>
        <taxon>lamiids</taxon>
        <taxon>Lamiales</taxon>
        <taxon>Lamiaceae</taxon>
        <taxon>Nepetoideae</taxon>
        <taxon>Mentheae</taxon>
        <taxon>Salviinae</taxon>
        <taxon>Salvia</taxon>
        <taxon>Salvia subgen. Calosphace</taxon>
    </lineage>
</organism>
<evidence type="ECO:0000256" key="4">
    <source>
        <dbReference type="RuleBase" id="RU363099"/>
    </source>
</evidence>
<gene>
    <name evidence="5" type="ORF">AAHA92_14970</name>
    <name evidence="6" type="ORF">AAHA92_14973</name>
</gene>
<reference evidence="6 7" key="1">
    <citation type="submission" date="2024-06" db="EMBL/GenBank/DDBJ databases">
        <title>A chromosome level genome sequence of Diviner's sage (Salvia divinorum).</title>
        <authorList>
            <person name="Ford S.A."/>
            <person name="Ro D.-K."/>
            <person name="Ness R.W."/>
            <person name="Phillips M.A."/>
        </authorList>
    </citation>
    <scope>NUCLEOTIDE SEQUENCE [LARGE SCALE GENOMIC DNA]</scope>
    <source>
        <strain evidence="6">SAF-2024a</strain>
        <tissue evidence="6">Leaf</tissue>
    </source>
</reference>
<keyword evidence="7" id="KW-1185">Reference proteome</keyword>
<evidence type="ECO:0000256" key="2">
    <source>
        <dbReference type="ARBA" id="ARBA00011738"/>
    </source>
</evidence>
<dbReference type="Pfam" id="PF03018">
    <property type="entry name" value="Dirigent"/>
    <property type="match status" value="1"/>
</dbReference>
<proteinExistence type="inferred from homology"/>